<dbReference type="InterPro" id="IPR032675">
    <property type="entry name" value="LRR_dom_sf"/>
</dbReference>
<dbReference type="PANTHER" id="PTHR24107:SF2">
    <property type="entry name" value="NLR FAMILY CARD DOMAIN CONTAINING 3"/>
    <property type="match status" value="1"/>
</dbReference>
<dbReference type="KEGG" id="tet:TTHERM_00576980"/>
<organism evidence="4 5">
    <name type="scientific">Tetrahymena thermophila (strain SB210)</name>
    <dbReference type="NCBI Taxonomy" id="312017"/>
    <lineage>
        <taxon>Eukaryota</taxon>
        <taxon>Sar</taxon>
        <taxon>Alveolata</taxon>
        <taxon>Ciliophora</taxon>
        <taxon>Intramacronucleata</taxon>
        <taxon>Oligohymenophorea</taxon>
        <taxon>Hymenostomatida</taxon>
        <taxon>Tetrahymenina</taxon>
        <taxon>Tetrahymenidae</taxon>
        <taxon>Tetrahymena</taxon>
    </lineage>
</organism>
<dbReference type="GeneID" id="7834666"/>
<protein>
    <submittedName>
        <fullName evidence="4">Uncharacterized protein</fullName>
    </submittedName>
</protein>
<sequence length="1564" mass="183071">MSTKQIIEVVGQLQNSQLLKNLDTIIEKSNDLKNLTIKISQTSEKGELYFQKNFLEQQELEQASQIYSLKKILETSSSLTGLEFEGQGQLANDFISELGKCIQSLNTIERLALSLKGEQVNTNILQYINEALRNKDKLKTLEIGYNCLNNYDDEEQMRQFAQFKENIQNSKFLSELKLKINDQSIPKQALEILIDVIASHQSIKKIEIGLNEELNVLFLDYNIYKPQNVQLKILNHKLIEKGLTLSPNNMSNIYLQNLTELFNRNYFFKNLEQLQIYFPKQSIIDQKESSLDQLSESIQRFEKLKILNLKIEENFCKNLTWVAYIFNNLSSMNCLEELILNINSNNTFNQLELNELMFKLQQLQNMKDLSIFIRNQKQNITCFFNLRNLPNLNRLNIENEEIQICHHKNATKLILKHGNSCQNSQIEQFINQNVDLKNLQLQSTNQNFLSMIYLNAITNNEIKYQFVNMIKISKSQSFLFYNLDITLTSEISENGINALCWGILNNIPKLENFKIAFQRELSFQEILYVTQIFQEKKEIRSIDLQFNIKDQSSHQVTQNMIQAISQNQALKEFKLMIEGASSFLFLTLVSKCKNLLTLYLNKNKIILEKQVNHQLQQQQVISLEIQLFQLLSAKETSVLANQLSQFKDLERLKIIAQNFKGNETDFIENISKLQNLKDLELKSTELEIDDFIFYSILSQHPFLTQDQLKVKSNFQINFQKIDSNLEFYIKDTIQNFNQNQNLKFLIQYFSNLKTLKLNIDSYNNTRDLVSSFSNCLISIKELNTLEIKTKYQIDQQTISTLLTQATHLNYLEYFQFQYLNNEGIDRGNIRNLNKLIKSLKQIKKFNLLITTNTEIFNFQLISNNKNEQNEKLMSLSCEISMSSRENQQNAYHVVEDDEDFSIFKDLNITYLNINFRQKSKSQIFDSLFSYNCFEGLVFLQDLSISTKEYSLDYEQFQKLTKNISSLQNLQKLQLNFLNLNCFGQQNVFEIGESIRKSKDHLQFIELQIQNQIEYQSIEDLIQNIQDASQLEVLSLNLNIQNINMEEQKSCFRNQNLKKLRSFTLQIEGQCQNMCQLIYQIISYCEQLSQLEISIGKNSGILQEDVNYINKAMLTISNLESLIIKIQQQEQLMDIFICNIQQQLQLQNLEIAIDQDNISYKTIRCLIQQLKKLKNIKEFKCFIDHPYSLGFLELIKQIQNVQISHLCKFKYQQFEIFQEDIRQIINLEEIEDILKRCPNKQLKCAIQSCQPGCRNIEEQENNNSVKELQVELISYKDKSKEYQIDGLTYAIKQFESLQHIHLILSQNFAINKYNGESIKDMFKKLTFLIEVKINTLKINQEGCEQIGQGLQYLQFMISFDIQIGDGNKIGDEGVKNLLQIFKSSSLLRSLSLIIGQDNSINEIGVLHICDVLANQKQQLTELVLDIKQNNNIGRGVKYLKDTLCKMQELQQLKLGLDINNVGFKNKYRILDSVIKLPQLKNLSINIIGLDKQKRKEFISNIKQFKILTYFEFQTQIFEKEQEESALLQKGIQNNSILKKIKYQFINLQYRILPIKLIEVDSRLQK</sequence>
<accession>Q22V05</accession>
<evidence type="ECO:0000313" key="5">
    <source>
        <dbReference type="Proteomes" id="UP000009168"/>
    </source>
</evidence>
<dbReference type="InParanoid" id="Q22V05"/>
<evidence type="ECO:0000313" key="4">
    <source>
        <dbReference type="EMBL" id="EAR89143.2"/>
    </source>
</evidence>
<dbReference type="RefSeq" id="XP_001009388.2">
    <property type="nucleotide sequence ID" value="XM_001009388.2"/>
</dbReference>
<keyword evidence="3" id="KW-0206">Cytoskeleton</keyword>
<comment type="subcellular location">
    <subcellularLocation>
        <location evidence="1">Cytoplasm</location>
        <location evidence="1">Cytoskeleton</location>
    </subcellularLocation>
</comment>
<evidence type="ECO:0000256" key="2">
    <source>
        <dbReference type="ARBA" id="ARBA00022490"/>
    </source>
</evidence>
<dbReference type="SUPFAM" id="SSF52047">
    <property type="entry name" value="RNI-like"/>
    <property type="match status" value="3"/>
</dbReference>
<dbReference type="Proteomes" id="UP000009168">
    <property type="component" value="Unassembled WGS sequence"/>
</dbReference>
<reference evidence="5" key="1">
    <citation type="journal article" date="2006" name="PLoS Biol.">
        <title>Macronuclear genome sequence of the ciliate Tetrahymena thermophila, a model eukaryote.</title>
        <authorList>
            <person name="Eisen J.A."/>
            <person name="Coyne R.S."/>
            <person name="Wu M."/>
            <person name="Wu D."/>
            <person name="Thiagarajan M."/>
            <person name="Wortman J.R."/>
            <person name="Badger J.H."/>
            <person name="Ren Q."/>
            <person name="Amedeo P."/>
            <person name="Jones K.M."/>
            <person name="Tallon L.J."/>
            <person name="Delcher A.L."/>
            <person name="Salzberg S.L."/>
            <person name="Silva J.C."/>
            <person name="Haas B.J."/>
            <person name="Majoros W.H."/>
            <person name="Farzad M."/>
            <person name="Carlton J.M."/>
            <person name="Smith R.K. Jr."/>
            <person name="Garg J."/>
            <person name="Pearlman R.E."/>
            <person name="Karrer K.M."/>
            <person name="Sun L."/>
            <person name="Manning G."/>
            <person name="Elde N.C."/>
            <person name="Turkewitz A.P."/>
            <person name="Asai D.J."/>
            <person name="Wilkes D.E."/>
            <person name="Wang Y."/>
            <person name="Cai H."/>
            <person name="Collins K."/>
            <person name="Stewart B.A."/>
            <person name="Lee S.R."/>
            <person name="Wilamowska K."/>
            <person name="Weinberg Z."/>
            <person name="Ruzzo W.L."/>
            <person name="Wloga D."/>
            <person name="Gaertig J."/>
            <person name="Frankel J."/>
            <person name="Tsao C.-C."/>
            <person name="Gorovsky M.A."/>
            <person name="Keeling P.J."/>
            <person name="Waller R.F."/>
            <person name="Patron N.J."/>
            <person name="Cherry J.M."/>
            <person name="Stover N.A."/>
            <person name="Krieger C.J."/>
            <person name="del Toro C."/>
            <person name="Ryder H.F."/>
            <person name="Williamson S.C."/>
            <person name="Barbeau R.A."/>
            <person name="Hamilton E.P."/>
            <person name="Orias E."/>
        </authorList>
    </citation>
    <scope>NUCLEOTIDE SEQUENCE [LARGE SCALE GENOMIC DNA]</scope>
    <source>
        <strain evidence="5">SB210</strain>
    </source>
</reference>
<evidence type="ECO:0000256" key="1">
    <source>
        <dbReference type="ARBA" id="ARBA00004245"/>
    </source>
</evidence>
<dbReference type="InterPro" id="IPR052410">
    <property type="entry name" value="DRC5"/>
</dbReference>
<dbReference type="EMBL" id="GG662798">
    <property type="protein sequence ID" value="EAR89143.2"/>
    <property type="molecule type" value="Genomic_DNA"/>
</dbReference>
<dbReference type="FunCoup" id="Q22V05">
    <property type="interactions" value="3"/>
</dbReference>
<gene>
    <name evidence="4" type="ORF">TTHERM_00576980</name>
</gene>
<dbReference type="PANTHER" id="PTHR24107">
    <property type="entry name" value="YNEIN REGULATORY COMPLEX SUBUNIT 5"/>
    <property type="match status" value="1"/>
</dbReference>
<proteinExistence type="predicted"/>
<keyword evidence="5" id="KW-1185">Reference proteome</keyword>
<keyword evidence="2" id="KW-0963">Cytoplasm</keyword>
<name>Q22V05_TETTS</name>
<dbReference type="GO" id="GO:0005856">
    <property type="term" value="C:cytoskeleton"/>
    <property type="evidence" value="ECO:0007669"/>
    <property type="project" value="UniProtKB-SubCell"/>
</dbReference>
<evidence type="ECO:0000256" key="3">
    <source>
        <dbReference type="ARBA" id="ARBA00023212"/>
    </source>
</evidence>
<dbReference type="Gene3D" id="3.80.10.10">
    <property type="entry name" value="Ribonuclease Inhibitor"/>
    <property type="match status" value="4"/>
</dbReference>
<dbReference type="HOGENOM" id="CLU_251205_0_0_1"/>